<dbReference type="Proteomes" id="UP001479436">
    <property type="component" value="Unassembled WGS sequence"/>
</dbReference>
<dbReference type="EMBL" id="JASJQH010000617">
    <property type="protein sequence ID" value="KAK9763531.1"/>
    <property type="molecule type" value="Genomic_DNA"/>
</dbReference>
<evidence type="ECO:0000313" key="3">
    <source>
        <dbReference type="Proteomes" id="UP001479436"/>
    </source>
</evidence>
<feature type="signal peptide" evidence="1">
    <location>
        <begin position="1"/>
        <end position="19"/>
    </location>
</feature>
<sequence>MLFFTVHFLAFCLLSFVSSLPLSLLNIDIPCTFQGVNIPLQLDSKTVLLNVEGDLTLREVINDVGAIGLKLASLNGLATDPVLGNVKFEQVLTEETSTGSIPSSLTLYTLREAKFIVPEANIFPPLSQYFELESPIILGPSGADPTTFTQGFPSFSIVVNALS</sequence>
<reference evidence="2 3" key="1">
    <citation type="submission" date="2023-04" db="EMBL/GenBank/DDBJ databases">
        <title>Genome of Basidiobolus ranarum AG-B5.</title>
        <authorList>
            <person name="Stajich J.E."/>
            <person name="Carter-House D."/>
            <person name="Gryganskyi A."/>
        </authorList>
    </citation>
    <scope>NUCLEOTIDE SEQUENCE [LARGE SCALE GENOMIC DNA]</scope>
    <source>
        <strain evidence="2 3">AG-B5</strain>
    </source>
</reference>
<comment type="caution">
    <text evidence="2">The sequence shown here is derived from an EMBL/GenBank/DDBJ whole genome shotgun (WGS) entry which is preliminary data.</text>
</comment>
<name>A0ABR2WPV7_9FUNG</name>
<evidence type="ECO:0000313" key="2">
    <source>
        <dbReference type="EMBL" id="KAK9763531.1"/>
    </source>
</evidence>
<accession>A0ABR2WPV7</accession>
<evidence type="ECO:0000256" key="1">
    <source>
        <dbReference type="SAM" id="SignalP"/>
    </source>
</evidence>
<feature type="chain" id="PRO_5045130539" evidence="1">
    <location>
        <begin position="20"/>
        <end position="163"/>
    </location>
</feature>
<keyword evidence="1" id="KW-0732">Signal</keyword>
<proteinExistence type="predicted"/>
<gene>
    <name evidence="2" type="ORF">K7432_009696</name>
</gene>
<protein>
    <submittedName>
        <fullName evidence="2">Uncharacterized protein</fullName>
    </submittedName>
</protein>
<keyword evidence="3" id="KW-1185">Reference proteome</keyword>
<organism evidence="2 3">
    <name type="scientific">Basidiobolus ranarum</name>
    <dbReference type="NCBI Taxonomy" id="34480"/>
    <lineage>
        <taxon>Eukaryota</taxon>
        <taxon>Fungi</taxon>
        <taxon>Fungi incertae sedis</taxon>
        <taxon>Zoopagomycota</taxon>
        <taxon>Entomophthoromycotina</taxon>
        <taxon>Basidiobolomycetes</taxon>
        <taxon>Basidiobolales</taxon>
        <taxon>Basidiobolaceae</taxon>
        <taxon>Basidiobolus</taxon>
    </lineage>
</organism>